<proteinExistence type="predicted"/>
<dbReference type="Proteomes" id="UP000288805">
    <property type="component" value="Unassembled WGS sequence"/>
</dbReference>
<dbReference type="AlphaFoldDB" id="A0A438GSN8"/>
<accession>A0A438GSN8</accession>
<name>A0A438GSN8_VITVI</name>
<evidence type="ECO:0000313" key="1">
    <source>
        <dbReference type="EMBL" id="RVW75236.1"/>
    </source>
</evidence>
<evidence type="ECO:0000313" key="2">
    <source>
        <dbReference type="Proteomes" id="UP000288805"/>
    </source>
</evidence>
<gene>
    <name evidence="1" type="ORF">CK203_047175</name>
</gene>
<dbReference type="EMBL" id="QGNW01000353">
    <property type="protein sequence ID" value="RVW75236.1"/>
    <property type="molecule type" value="Genomic_DNA"/>
</dbReference>
<protein>
    <submittedName>
        <fullName evidence="1">Uncharacterized protein</fullName>
    </submittedName>
</protein>
<sequence length="208" mass="23988">MITTMQARIVTYSLVRDHNRGGAFFDWMLWIWRVRDLASSFPKEEEQRVVGLQWWRRYGVWCVQTGMTSQKKEEPRSKPNMAKTFAEVTNMSRVITTQKPFAKVVQSMQGKNNGERKNRVKKTEDNSCSLLSHFWSTSRSPFSTCYIPFQSSGSQQSNASNGAQFGVEMKDAVEFLLKFPDICDTLKVEHRKLKANFAALRNQPFAAK</sequence>
<comment type="caution">
    <text evidence="1">The sequence shown here is derived from an EMBL/GenBank/DDBJ whole genome shotgun (WGS) entry which is preliminary data.</text>
</comment>
<organism evidence="1 2">
    <name type="scientific">Vitis vinifera</name>
    <name type="common">Grape</name>
    <dbReference type="NCBI Taxonomy" id="29760"/>
    <lineage>
        <taxon>Eukaryota</taxon>
        <taxon>Viridiplantae</taxon>
        <taxon>Streptophyta</taxon>
        <taxon>Embryophyta</taxon>
        <taxon>Tracheophyta</taxon>
        <taxon>Spermatophyta</taxon>
        <taxon>Magnoliopsida</taxon>
        <taxon>eudicotyledons</taxon>
        <taxon>Gunneridae</taxon>
        <taxon>Pentapetalae</taxon>
        <taxon>rosids</taxon>
        <taxon>Vitales</taxon>
        <taxon>Vitaceae</taxon>
        <taxon>Viteae</taxon>
        <taxon>Vitis</taxon>
    </lineage>
</organism>
<reference evidence="1 2" key="1">
    <citation type="journal article" date="2018" name="PLoS Genet.">
        <title>Population sequencing reveals clonal diversity and ancestral inbreeding in the grapevine cultivar Chardonnay.</title>
        <authorList>
            <person name="Roach M.J."/>
            <person name="Johnson D.L."/>
            <person name="Bohlmann J."/>
            <person name="van Vuuren H.J."/>
            <person name="Jones S.J."/>
            <person name="Pretorius I.S."/>
            <person name="Schmidt S.A."/>
            <person name="Borneman A.R."/>
        </authorList>
    </citation>
    <scope>NUCLEOTIDE SEQUENCE [LARGE SCALE GENOMIC DNA]</scope>
    <source>
        <strain evidence="2">cv. Chardonnay</strain>
        <tissue evidence="1">Leaf</tissue>
    </source>
</reference>